<gene>
    <name evidence="2" type="ORF">LT679_01945</name>
</gene>
<accession>A0ABS8U1D5</accession>
<reference evidence="2 3" key="1">
    <citation type="submission" date="2021-12" db="EMBL/GenBank/DDBJ databases">
        <title>Mucilaginibacter roseus genome.</title>
        <authorList>
            <person name="Ferreira J.R."/>
            <person name="Newman J.D."/>
        </authorList>
    </citation>
    <scope>NUCLEOTIDE SEQUENCE [LARGE SCALE GENOMIC DNA]</scope>
    <source>
        <strain evidence="2 3">LMG 28454</strain>
    </source>
</reference>
<evidence type="ECO:0000313" key="3">
    <source>
        <dbReference type="Proteomes" id="UP001199919"/>
    </source>
</evidence>
<keyword evidence="1" id="KW-1133">Transmembrane helix</keyword>
<dbReference type="Proteomes" id="UP001199919">
    <property type="component" value="Unassembled WGS sequence"/>
</dbReference>
<evidence type="ECO:0000256" key="1">
    <source>
        <dbReference type="SAM" id="Phobius"/>
    </source>
</evidence>
<protein>
    <submittedName>
        <fullName evidence="2">Uncharacterized protein</fullName>
    </submittedName>
</protein>
<keyword evidence="1" id="KW-0812">Transmembrane</keyword>
<name>A0ABS8U1D5_9SPHI</name>
<organism evidence="2 3">
    <name type="scientific">Mucilaginibacter roseus</name>
    <dbReference type="NCBI Taxonomy" id="1528868"/>
    <lineage>
        <taxon>Bacteria</taxon>
        <taxon>Pseudomonadati</taxon>
        <taxon>Bacteroidota</taxon>
        <taxon>Sphingobacteriia</taxon>
        <taxon>Sphingobacteriales</taxon>
        <taxon>Sphingobacteriaceae</taxon>
        <taxon>Mucilaginibacter</taxon>
    </lineage>
</organism>
<evidence type="ECO:0000313" key="2">
    <source>
        <dbReference type="EMBL" id="MCD8739351.1"/>
    </source>
</evidence>
<feature type="transmembrane region" description="Helical" evidence="1">
    <location>
        <begin position="20"/>
        <end position="39"/>
    </location>
</feature>
<comment type="caution">
    <text evidence="2">The sequence shown here is derived from an EMBL/GenBank/DDBJ whole genome shotgun (WGS) entry which is preliminary data.</text>
</comment>
<keyword evidence="3" id="KW-1185">Reference proteome</keyword>
<keyword evidence="1" id="KW-0472">Membrane</keyword>
<proteinExistence type="predicted"/>
<dbReference type="RefSeq" id="WP_232175228.1">
    <property type="nucleotide sequence ID" value="NZ_JAJPWV010000001.1"/>
</dbReference>
<dbReference type="EMBL" id="JAJPWV010000001">
    <property type="protein sequence ID" value="MCD8739351.1"/>
    <property type="molecule type" value="Genomic_DNA"/>
</dbReference>
<sequence length="45" mass="5271">MFNPTDHNFLVYVTDNFWTRQVICASLAIIGVLVTKWASKKREEK</sequence>